<gene>
    <name evidence="3" type="ORF">SISSUDRAFT_994363</name>
</gene>
<name>A0A165XFA2_9AGAM</name>
<dbReference type="Pfam" id="PF11807">
    <property type="entry name" value="UstYa"/>
    <property type="match status" value="1"/>
</dbReference>
<evidence type="ECO:0000256" key="2">
    <source>
        <dbReference type="ARBA" id="ARBA00035112"/>
    </source>
</evidence>
<evidence type="ECO:0000313" key="3">
    <source>
        <dbReference type="EMBL" id="KZT32134.1"/>
    </source>
</evidence>
<accession>A0A165XFA2</accession>
<dbReference type="AlphaFoldDB" id="A0A165XFA2"/>
<comment type="pathway">
    <text evidence="1">Mycotoxin biosynthesis.</text>
</comment>
<proteinExistence type="inferred from homology"/>
<dbReference type="PANTHER" id="PTHR33365:SF4">
    <property type="entry name" value="CYCLOCHLOROTINE BIOSYNTHESIS PROTEIN O"/>
    <property type="match status" value="1"/>
</dbReference>
<dbReference type="GO" id="GO:0043386">
    <property type="term" value="P:mycotoxin biosynthetic process"/>
    <property type="evidence" value="ECO:0007669"/>
    <property type="project" value="InterPro"/>
</dbReference>
<comment type="similarity">
    <text evidence="2">Belongs to the ustYa family.</text>
</comment>
<reference evidence="3 4" key="1">
    <citation type="journal article" date="2016" name="Mol. Biol. Evol.">
        <title>Comparative Genomics of Early-Diverging Mushroom-Forming Fungi Provides Insights into the Origins of Lignocellulose Decay Capabilities.</title>
        <authorList>
            <person name="Nagy L.G."/>
            <person name="Riley R."/>
            <person name="Tritt A."/>
            <person name="Adam C."/>
            <person name="Daum C."/>
            <person name="Floudas D."/>
            <person name="Sun H."/>
            <person name="Yadav J.S."/>
            <person name="Pangilinan J."/>
            <person name="Larsson K.H."/>
            <person name="Matsuura K."/>
            <person name="Barry K."/>
            <person name="Labutti K."/>
            <person name="Kuo R."/>
            <person name="Ohm R.A."/>
            <person name="Bhattacharya S.S."/>
            <person name="Shirouzu T."/>
            <person name="Yoshinaga Y."/>
            <person name="Martin F.M."/>
            <person name="Grigoriev I.V."/>
            <person name="Hibbett D.S."/>
        </authorList>
    </citation>
    <scope>NUCLEOTIDE SEQUENCE [LARGE SCALE GENOMIC DNA]</scope>
    <source>
        <strain evidence="3 4">HHB10207 ss-3</strain>
    </source>
</reference>
<protein>
    <submittedName>
        <fullName evidence="3">Uncharacterized protein</fullName>
    </submittedName>
</protein>
<dbReference type="EMBL" id="KV428382">
    <property type="protein sequence ID" value="KZT32134.1"/>
    <property type="molecule type" value="Genomic_DNA"/>
</dbReference>
<sequence length="94" mass="10895">GSYIISLDLFHDMHCLNLVRRALCLERYGPYTFNDPTVVYLPFDHPGHCITVIWKNILCDANITANVFRWDEDAQESFPHLDAVHTCRSRDSIT</sequence>
<keyword evidence="4" id="KW-1185">Reference proteome</keyword>
<dbReference type="InterPro" id="IPR021765">
    <property type="entry name" value="UstYa-like"/>
</dbReference>
<feature type="non-terminal residue" evidence="3">
    <location>
        <position position="1"/>
    </location>
</feature>
<dbReference type="PANTHER" id="PTHR33365">
    <property type="entry name" value="YALI0B05434P"/>
    <property type="match status" value="1"/>
</dbReference>
<evidence type="ECO:0000313" key="4">
    <source>
        <dbReference type="Proteomes" id="UP000076798"/>
    </source>
</evidence>
<evidence type="ECO:0000256" key="1">
    <source>
        <dbReference type="ARBA" id="ARBA00004685"/>
    </source>
</evidence>
<dbReference type="Proteomes" id="UP000076798">
    <property type="component" value="Unassembled WGS sequence"/>
</dbReference>
<dbReference type="OrthoDB" id="3687641at2759"/>
<organism evidence="3 4">
    <name type="scientific">Sistotremastrum suecicum HHB10207 ss-3</name>
    <dbReference type="NCBI Taxonomy" id="1314776"/>
    <lineage>
        <taxon>Eukaryota</taxon>
        <taxon>Fungi</taxon>
        <taxon>Dikarya</taxon>
        <taxon>Basidiomycota</taxon>
        <taxon>Agaricomycotina</taxon>
        <taxon>Agaricomycetes</taxon>
        <taxon>Sistotremastrales</taxon>
        <taxon>Sistotremastraceae</taxon>
        <taxon>Sistotremastrum</taxon>
    </lineage>
</organism>